<organism evidence="5 6">
    <name type="scientific">Amycolatopsis rhabdoformis</name>
    <dbReference type="NCBI Taxonomy" id="1448059"/>
    <lineage>
        <taxon>Bacteria</taxon>
        <taxon>Bacillati</taxon>
        <taxon>Actinomycetota</taxon>
        <taxon>Actinomycetes</taxon>
        <taxon>Pseudonocardiales</taxon>
        <taxon>Pseudonocardiaceae</taxon>
        <taxon>Amycolatopsis</taxon>
    </lineage>
</organism>
<keyword evidence="2" id="KW-0238">DNA-binding</keyword>
<evidence type="ECO:0000259" key="4">
    <source>
        <dbReference type="PROSITE" id="PS50995"/>
    </source>
</evidence>
<sequence>MKNPTTGHLVWRLSMKWRAAVDRTVKPLGLTHAQYSMLAVLTGLVRGGTRPSQRELADHTGLEPLHVSKLARALDQAGLVARPPDPDDPRAVRLDLTARGHEVITEAIALVRDLHEELTANLGGTRGAGTHQFRHALQTLLGDVPAEGENAMTTARAIGGRDLNLAAAASRSLLTTLLEREGLDFTQYVVLRTVCTQPQPLDTLVATVAATAVATADEVRAVVAGQTTAGRLLAGELVDVTPAARALIERLTADSTRAGDELFAGIAPEDLAAAKRVLDTVTTRATEVRSRL</sequence>
<dbReference type="PANTHER" id="PTHR33164:SF64">
    <property type="entry name" value="TRANSCRIPTIONAL REGULATOR SLYA"/>
    <property type="match status" value="1"/>
</dbReference>
<protein>
    <submittedName>
        <fullName evidence="5">MarR family transcriptional regulator</fullName>
    </submittedName>
</protein>
<reference evidence="5 6" key="1">
    <citation type="journal article" date="2015" name="Int. J. Syst. Evol. Microbiol.">
        <title>Amycolatopsis rhabdoformis sp. nov., an actinomycete isolated from a tropical forest soil.</title>
        <authorList>
            <person name="Souza W.R."/>
            <person name="Silva R.E."/>
            <person name="Goodfellow M."/>
            <person name="Busarakam K."/>
            <person name="Figueiro F.S."/>
            <person name="Ferreira D."/>
            <person name="Rodrigues-Filho E."/>
            <person name="Moraes L.A.B."/>
            <person name="Zucchi T.D."/>
        </authorList>
    </citation>
    <scope>NUCLEOTIDE SEQUENCE [LARGE SCALE GENOMIC DNA]</scope>
    <source>
        <strain evidence="5 6">NCIMB 14900</strain>
    </source>
</reference>
<name>A0ABZ1IAS1_9PSEU</name>
<evidence type="ECO:0000256" key="2">
    <source>
        <dbReference type="ARBA" id="ARBA00023125"/>
    </source>
</evidence>
<dbReference type="Pfam" id="PF12802">
    <property type="entry name" value="MarR_2"/>
    <property type="match status" value="1"/>
</dbReference>
<dbReference type="PROSITE" id="PS50995">
    <property type="entry name" value="HTH_MARR_2"/>
    <property type="match status" value="1"/>
</dbReference>
<dbReference type="RefSeq" id="WP_326834034.1">
    <property type="nucleotide sequence ID" value="NZ_CP142149.1"/>
</dbReference>
<dbReference type="InterPro" id="IPR036388">
    <property type="entry name" value="WH-like_DNA-bd_sf"/>
</dbReference>
<keyword evidence="6" id="KW-1185">Reference proteome</keyword>
<evidence type="ECO:0000256" key="3">
    <source>
        <dbReference type="ARBA" id="ARBA00023163"/>
    </source>
</evidence>
<dbReference type="PANTHER" id="PTHR33164">
    <property type="entry name" value="TRANSCRIPTIONAL REGULATOR, MARR FAMILY"/>
    <property type="match status" value="1"/>
</dbReference>
<dbReference type="Gene3D" id="1.10.10.10">
    <property type="entry name" value="Winged helix-like DNA-binding domain superfamily/Winged helix DNA-binding domain"/>
    <property type="match status" value="2"/>
</dbReference>
<evidence type="ECO:0000313" key="6">
    <source>
        <dbReference type="Proteomes" id="UP001330812"/>
    </source>
</evidence>
<keyword evidence="3" id="KW-0804">Transcription</keyword>
<dbReference type="EMBL" id="CP142149">
    <property type="protein sequence ID" value="WSE31228.1"/>
    <property type="molecule type" value="Genomic_DNA"/>
</dbReference>
<accession>A0ABZ1IAS1</accession>
<dbReference type="InterPro" id="IPR000835">
    <property type="entry name" value="HTH_MarR-typ"/>
</dbReference>
<feature type="domain" description="HTH marR-type" evidence="4">
    <location>
        <begin position="3"/>
        <end position="142"/>
    </location>
</feature>
<dbReference type="SMART" id="SM00347">
    <property type="entry name" value="HTH_MARR"/>
    <property type="match status" value="1"/>
</dbReference>
<proteinExistence type="predicted"/>
<dbReference type="InterPro" id="IPR036390">
    <property type="entry name" value="WH_DNA-bd_sf"/>
</dbReference>
<dbReference type="InterPro" id="IPR039422">
    <property type="entry name" value="MarR/SlyA-like"/>
</dbReference>
<gene>
    <name evidence="5" type="ORF">VSH64_03760</name>
</gene>
<dbReference type="SUPFAM" id="SSF46785">
    <property type="entry name" value="Winged helix' DNA-binding domain"/>
    <property type="match status" value="1"/>
</dbReference>
<keyword evidence="1" id="KW-0805">Transcription regulation</keyword>
<evidence type="ECO:0000313" key="5">
    <source>
        <dbReference type="EMBL" id="WSE31228.1"/>
    </source>
</evidence>
<dbReference type="Proteomes" id="UP001330812">
    <property type="component" value="Chromosome"/>
</dbReference>
<evidence type="ECO:0000256" key="1">
    <source>
        <dbReference type="ARBA" id="ARBA00023015"/>
    </source>
</evidence>